<dbReference type="PANTHER" id="PTHR43300">
    <property type="entry name" value="ACETYLTRANSFERASE"/>
    <property type="match status" value="1"/>
</dbReference>
<keyword evidence="2" id="KW-0012">Acyltransferase</keyword>
<dbReference type="SUPFAM" id="SSF51161">
    <property type="entry name" value="Trimeric LpxA-like enzymes"/>
    <property type="match status" value="1"/>
</dbReference>
<dbReference type="PANTHER" id="PTHR43300:SF7">
    <property type="entry name" value="UDP-N-ACETYLBACILLOSAMINE N-ACETYLTRANSFERASE"/>
    <property type="match status" value="1"/>
</dbReference>
<comment type="similarity">
    <text evidence="1">Belongs to the transferase hexapeptide repeat family.</text>
</comment>
<dbReference type="EMBL" id="LT546645">
    <property type="protein sequence ID" value="SAI67636.1"/>
    <property type="molecule type" value="Genomic_DNA"/>
</dbReference>
<name>A0A157PCI6_9BORD</name>
<dbReference type="InterPro" id="IPR001451">
    <property type="entry name" value="Hexapep"/>
</dbReference>
<keyword evidence="2" id="KW-0808">Transferase</keyword>
<evidence type="ECO:0000313" key="3">
    <source>
        <dbReference type="Proteomes" id="UP000076825"/>
    </source>
</evidence>
<dbReference type="STRING" id="123899.SAMEA3906487_00828"/>
<proteinExistence type="inferred from homology"/>
<dbReference type="GeneID" id="56587766"/>
<evidence type="ECO:0000256" key="1">
    <source>
        <dbReference type="ARBA" id="ARBA00007274"/>
    </source>
</evidence>
<dbReference type="eggNOG" id="COG1044">
    <property type="taxonomic scope" value="Bacteria"/>
</dbReference>
<reference evidence="2 3" key="1">
    <citation type="submission" date="2016-04" db="EMBL/GenBank/DDBJ databases">
        <authorList>
            <consortium name="Pathogen Informatics"/>
        </authorList>
    </citation>
    <scope>NUCLEOTIDE SEQUENCE [LARGE SCALE GENOMIC DNA]</scope>
    <source>
        <strain evidence="2 3">H044680328</strain>
    </source>
</reference>
<dbReference type="Proteomes" id="UP000076825">
    <property type="component" value="Chromosome 1"/>
</dbReference>
<organism evidence="2 3">
    <name type="scientific">Bordetella trematum</name>
    <dbReference type="NCBI Taxonomy" id="123899"/>
    <lineage>
        <taxon>Bacteria</taxon>
        <taxon>Pseudomonadati</taxon>
        <taxon>Pseudomonadota</taxon>
        <taxon>Betaproteobacteria</taxon>
        <taxon>Burkholderiales</taxon>
        <taxon>Alcaligenaceae</taxon>
        <taxon>Bordetella</taxon>
    </lineage>
</organism>
<dbReference type="KEGG" id="btrm:SAMEA390648700828"/>
<gene>
    <name evidence="2" type="primary">lpxD_1</name>
    <name evidence="2" type="ORF">SAMEA3906487_00828</name>
</gene>
<dbReference type="PATRIC" id="fig|123899.6.peg.801"/>
<dbReference type="OrthoDB" id="8638988at2"/>
<dbReference type="EC" id="2.3.1.191" evidence="2"/>
<evidence type="ECO:0000313" key="2">
    <source>
        <dbReference type="EMBL" id="SAI67636.1"/>
    </source>
</evidence>
<dbReference type="Gene3D" id="2.160.10.10">
    <property type="entry name" value="Hexapeptide repeat proteins"/>
    <property type="match status" value="1"/>
</dbReference>
<dbReference type="InterPro" id="IPR050179">
    <property type="entry name" value="Trans_hexapeptide_repeat"/>
</dbReference>
<dbReference type="InterPro" id="IPR011004">
    <property type="entry name" value="Trimer_LpxA-like_sf"/>
</dbReference>
<protein>
    <submittedName>
        <fullName evidence="2">O-acyltransferase</fullName>
        <ecNumber evidence="2">2.3.1.191</ecNumber>
    </submittedName>
</protein>
<dbReference type="RefSeq" id="WP_025515356.1">
    <property type="nucleotide sequence ID" value="NZ_CP016340.1"/>
</dbReference>
<dbReference type="Pfam" id="PF00132">
    <property type="entry name" value="Hexapep"/>
    <property type="match status" value="1"/>
</dbReference>
<dbReference type="GO" id="GO:0103118">
    <property type="term" value="F:UDP-3-O-[(3R)-3-hydroxyacyl]-glucosamine N-acyltransferase activity"/>
    <property type="evidence" value="ECO:0007669"/>
    <property type="project" value="UniProtKB-EC"/>
</dbReference>
<keyword evidence="3" id="KW-1185">Reference proteome</keyword>
<accession>A0A157PCI6</accession>
<dbReference type="AlphaFoldDB" id="A0A157PCI6"/>
<sequence>MQIILAQPYLPGLVRQQVAARHPDASWFELPSADLLGPNPNDIASLAPASHDCLLFGDGMFANSTRIALFGRLKALGCTIHAMVFDHALVCPDVRIGIGSLVYPHAILDEGVSLGFNVIIGPGAVIEAGVSIGNHCFIGANCVIKRGSVIGSEVYLTDGTIVGGVHGYRGETTGITVGRGAAIYDATHVRRDLVIGEVHDGQLADRVRVIR</sequence>